<dbReference type="EMBL" id="KY355735">
    <property type="protein sequence ID" value="APZ76284.1"/>
    <property type="molecule type" value="Genomic_DNA"/>
</dbReference>
<accession>A0A1P8VIW1</accession>
<gene>
    <name evidence="1" type="primary">ORF69</name>
    <name evidence="1" type="ORF">MRV_0073</name>
</gene>
<reference evidence="1" key="1">
    <citation type="submission" date="2016-12" db="EMBL/GenBank/DDBJ databases">
        <title>A murine herpesvirus closely related to ubiquitous human herpesviruses causes T-cell depletion.</title>
        <authorList>
            <person name="Patel S.J."/>
            <person name="Zhao G."/>
            <person name="Penna V.R."/>
            <person name="Park E."/>
            <person name="Lauron E.J."/>
            <person name="Harvey I.B."/>
            <person name="Beatty W.L."/>
            <person name="Plougastel-Douglas B."/>
            <person name="Poursine-Laurent J."/>
            <person name="Fremont D.H."/>
            <person name="Wang D."/>
            <person name="Yokoyama W.M."/>
        </authorList>
    </citation>
    <scope>NUCLEOTIDE SEQUENCE [LARGE SCALE GENOMIC DNA]</scope>
    <source>
        <strain evidence="1">YOK1</strain>
    </source>
</reference>
<evidence type="ECO:0000313" key="2">
    <source>
        <dbReference type="Proteomes" id="UP000202182"/>
    </source>
</evidence>
<dbReference type="Pfam" id="PF05784">
    <property type="entry name" value="Herpes_UL82_83"/>
    <property type="match status" value="1"/>
</dbReference>
<dbReference type="OrthoDB" id="9423at10239"/>
<proteinExistence type="predicted"/>
<name>A0A1P8VIW1_9BETA</name>
<keyword evidence="2" id="KW-1185">Reference proteome</keyword>
<dbReference type="KEGG" id="vg:30999410"/>
<sequence>MALTSHIWSTYVLKIIINNNIIIKKNEIKDIYINAEILYPESGLICMCKDLFSPIKVFFSFVERTSRIYIRLLNDSNKDINLSNNPAIVNIFAIPLPNINIEPLPVTEINYYDENAVPHGECAVQVLMYGNVTRVRVMTEDIRWTRINADDEKRFLYSAEIWIPVDKVPKCHIHNSCHLETSSIPNIYISKVMACKSIVLLGIIYDTADETSKPPDDIYLHLQFTTQNNHIKLEYNQPTYMTPKDKYLNINSTQSRYMLIDKEIDLTYRNLYTSNKKYIGLFLPFPIHGITMPSLLWKEEQELNISVKGTQRTALKYGQPIGRMFFIPVQLGIKALGKKVKVNAVDSWQEECEIKVTTHDVNTQNLDIIPNPQFPSLYIQHKVNPQSDLSIELLHLGICIKKEHLVPICFKYKTNLNTHFCPTPLPETIVVLNGQFNTR</sequence>
<evidence type="ECO:0000313" key="1">
    <source>
        <dbReference type="EMBL" id="APZ76284.1"/>
    </source>
</evidence>
<dbReference type="Proteomes" id="UP000202182">
    <property type="component" value="Segment"/>
</dbReference>
<organism evidence="1">
    <name type="scientific">Murid betaherpesvirus 3</name>
    <dbReference type="NCBI Taxonomy" id="2560603"/>
    <lineage>
        <taxon>Viruses</taxon>
        <taxon>Duplodnaviria</taxon>
        <taxon>Heunggongvirae</taxon>
        <taxon>Peploviricota</taxon>
        <taxon>Herviviricetes</taxon>
        <taxon>Herpesvirales</taxon>
        <taxon>Orthoherpesviridae</taxon>
        <taxon>Betaherpesvirinae</taxon>
        <taxon>Roseolovirus</taxon>
        <taxon>Roseolovirus muridbeta3</taxon>
    </lineage>
</organism>
<dbReference type="InterPro" id="IPR008649">
    <property type="entry name" value="Herpes_UL82/UL83"/>
</dbReference>
<protein>
    <submittedName>
        <fullName evidence="1">Virion transactivator/tegument</fullName>
    </submittedName>
</protein>